<feature type="non-terminal residue" evidence="1">
    <location>
        <position position="1"/>
    </location>
</feature>
<sequence length="640" mass="71901">DIASAAKRILEENDANIGNLDVDMCDASHGSEHAANPLSGWRKRSRRTASWMSDAGLGRDGRAHGSHAAPHLPNDLVLRDVRNFNANTSLHNPSFQSWSRSTRSKRTSFKTRRGHYMGPMNRCRSEQTFLQCCTSPSPTAALSRTFTKEVTLALVVNVDRVFMEEPYIVSPSLRLMKDNIIPASRTLLDTRPAVMSRRCTSQDPVGAHSWSDGQHVARGRTYASRDGWRTHQSSSTSFMAPYYCASIATGAIDRMGQYVYLFRLHPSRVECSPEAKAPAWRHLCRSQRRPLFSTGTRVSNIDVPEKGMQRPLGDSALQTLQTSGVLPPALEDRPPGSDWTMSAWGGCPCSSKTAVQMMTKTRNKYTMRRVSRLDEDHGQIVATLHSVRTSPGGCIMDNLGLGSPSRHFGYCVTVKIVSRPPSRVPLIGVMRKWPPKRDSDELLADVHRSVHAHPEIANMHMHMVLEILNNVLEEWSRGSLFLGPGSPRRRRGCTMRVVQVDPVPSIRKYSHVFLSRRTNLRLRCACCSESANQRPKKSLGVLASHNERQHPSTRKFWEDVLKRTDELVDTESLTLCVSGSRVERFCCRNCRLRALAIVYIQNDSRDFINSHDQRITGDKQVDGHSQYISILEHIVLEIAC</sequence>
<proteinExistence type="predicted"/>
<dbReference type="Proteomes" id="UP000313359">
    <property type="component" value="Unassembled WGS sequence"/>
</dbReference>
<dbReference type="AlphaFoldDB" id="A0A5C2RM02"/>
<protein>
    <submittedName>
        <fullName evidence="1">Uncharacterized protein</fullName>
    </submittedName>
</protein>
<gene>
    <name evidence="1" type="ORF">L227DRAFT_568740</name>
</gene>
<evidence type="ECO:0000313" key="1">
    <source>
        <dbReference type="EMBL" id="RPD52201.1"/>
    </source>
</evidence>
<organism evidence="1 2">
    <name type="scientific">Lentinus tigrinus ALCF2SS1-6</name>
    <dbReference type="NCBI Taxonomy" id="1328759"/>
    <lineage>
        <taxon>Eukaryota</taxon>
        <taxon>Fungi</taxon>
        <taxon>Dikarya</taxon>
        <taxon>Basidiomycota</taxon>
        <taxon>Agaricomycotina</taxon>
        <taxon>Agaricomycetes</taxon>
        <taxon>Polyporales</taxon>
        <taxon>Polyporaceae</taxon>
        <taxon>Lentinus</taxon>
    </lineage>
</organism>
<keyword evidence="2" id="KW-1185">Reference proteome</keyword>
<dbReference type="EMBL" id="ML122392">
    <property type="protein sequence ID" value="RPD52201.1"/>
    <property type="molecule type" value="Genomic_DNA"/>
</dbReference>
<evidence type="ECO:0000313" key="2">
    <source>
        <dbReference type="Proteomes" id="UP000313359"/>
    </source>
</evidence>
<reference evidence="1" key="1">
    <citation type="journal article" date="2018" name="Genome Biol. Evol.">
        <title>Genomics and development of Lentinus tigrinus, a white-rot wood-decaying mushroom with dimorphic fruiting bodies.</title>
        <authorList>
            <person name="Wu B."/>
            <person name="Xu Z."/>
            <person name="Knudson A."/>
            <person name="Carlson A."/>
            <person name="Chen N."/>
            <person name="Kovaka S."/>
            <person name="LaButti K."/>
            <person name="Lipzen A."/>
            <person name="Pennachio C."/>
            <person name="Riley R."/>
            <person name="Schakwitz W."/>
            <person name="Umezawa K."/>
            <person name="Ohm R.A."/>
            <person name="Grigoriev I.V."/>
            <person name="Nagy L.G."/>
            <person name="Gibbons J."/>
            <person name="Hibbett D."/>
        </authorList>
    </citation>
    <scope>NUCLEOTIDE SEQUENCE [LARGE SCALE GENOMIC DNA]</scope>
    <source>
        <strain evidence="1">ALCF2SS1-6</strain>
    </source>
</reference>
<name>A0A5C2RM02_9APHY</name>
<accession>A0A5C2RM02</accession>